<gene>
    <name evidence="2" type="ORF">C7H73_05100</name>
</gene>
<organism evidence="2 3">
    <name type="scientific">Pulveribacter suum</name>
    <dbReference type="NCBI Taxonomy" id="2116657"/>
    <lineage>
        <taxon>Bacteria</taxon>
        <taxon>Pseudomonadati</taxon>
        <taxon>Pseudomonadota</taxon>
        <taxon>Betaproteobacteria</taxon>
        <taxon>Burkholderiales</taxon>
        <taxon>Comamonadaceae</taxon>
        <taxon>Pulveribacter</taxon>
    </lineage>
</organism>
<proteinExistence type="predicted"/>
<dbReference type="KEGG" id="melm:C7H73_05100"/>
<dbReference type="Proteomes" id="UP000241829">
    <property type="component" value="Chromosome"/>
</dbReference>
<keyword evidence="3" id="KW-1185">Reference proteome</keyword>
<evidence type="ECO:0000313" key="3">
    <source>
        <dbReference type="Proteomes" id="UP000241829"/>
    </source>
</evidence>
<name>A0A2P1NJ45_9BURK</name>
<dbReference type="NCBIfam" id="TIGR01537">
    <property type="entry name" value="portal_HK97"/>
    <property type="match status" value="1"/>
</dbReference>
<dbReference type="InterPro" id="IPR006944">
    <property type="entry name" value="Phage/GTA_portal"/>
</dbReference>
<evidence type="ECO:0000256" key="1">
    <source>
        <dbReference type="SAM" id="MobiDB-lite"/>
    </source>
</evidence>
<sequence length="402" mass="44345">MPMMRRILSAIGLERRTWSNTGMNGWPELPGPSVVTPATAQGVSAVYACVQAVSETVASLPLVLHRRMDGDRERATDHPLYRVLHDQFNPELTALEGREYLMACVLLKGNGYARVVRGWDGQVRELHPIAPDTVQVRRTPAGLVYEYSDGTGTLQRLLAHEVLHLRHRLADDGIMGVSPITAARGVIELALSEQDHGRNTFNNGAKLLGILKFPGKLKPEQRVAIRDSWASQHAGSANAGRTAVLEEGVDYQAISMSLEDAQWIAARQFSVEEVCRLFRVPPTMVGDLRHGNYSNSVELARQFVTLSLRRHLVAIEQAIHKQLLTEAGRRTYFCEHVVEGILRGDSANRAAFYSSGITAGWMLPSEARKLENLPVIEGIDNQPRQDTATPAPLPYPSKEAAA</sequence>
<dbReference type="EMBL" id="CP027792">
    <property type="protein sequence ID" value="AVP57099.1"/>
    <property type="molecule type" value="Genomic_DNA"/>
</dbReference>
<dbReference type="InterPro" id="IPR006427">
    <property type="entry name" value="Portal_HK97"/>
</dbReference>
<feature type="region of interest" description="Disordered" evidence="1">
    <location>
        <begin position="379"/>
        <end position="402"/>
    </location>
</feature>
<accession>A0A2P1NJ45</accession>
<dbReference type="Pfam" id="PF04860">
    <property type="entry name" value="Phage_portal"/>
    <property type="match status" value="1"/>
</dbReference>
<dbReference type="Gene3D" id="3.40.140.120">
    <property type="match status" value="1"/>
</dbReference>
<reference evidence="3" key="1">
    <citation type="submission" date="2018-03" db="EMBL/GenBank/DDBJ databases">
        <title>Genome sequencing of Melaminivora sp. strain SC2-7.</title>
        <authorList>
            <person name="Kim S.-J."/>
            <person name="Heo J."/>
            <person name="Ahn J.-H."/>
            <person name="Kwon S.-W."/>
        </authorList>
    </citation>
    <scope>NUCLEOTIDE SEQUENCE [LARGE SCALE GENOMIC DNA]</scope>
    <source>
        <strain evidence="3">SC2-7</strain>
    </source>
</reference>
<dbReference type="Gene3D" id="3.30.1120.70">
    <property type="match status" value="1"/>
</dbReference>
<dbReference type="Gene3D" id="1.20.1270.210">
    <property type="match status" value="1"/>
</dbReference>
<evidence type="ECO:0000313" key="2">
    <source>
        <dbReference type="EMBL" id="AVP57099.1"/>
    </source>
</evidence>
<dbReference type="OrthoDB" id="9765386at2"/>
<protein>
    <submittedName>
        <fullName evidence="2">Phage portal protein</fullName>
    </submittedName>
</protein>
<dbReference type="AlphaFoldDB" id="A0A2P1NJ45"/>